<evidence type="ECO:0000313" key="6">
    <source>
        <dbReference type="EMBL" id="KAG0452319.1"/>
    </source>
</evidence>
<keyword evidence="7" id="KW-1185">Reference proteome</keyword>
<dbReference type="InterPro" id="IPR051861">
    <property type="entry name" value="NET_actin-binding_domain"/>
</dbReference>
<feature type="coiled-coil region" evidence="3">
    <location>
        <begin position="280"/>
        <end position="336"/>
    </location>
</feature>
<dbReference type="GO" id="GO:0003779">
    <property type="term" value="F:actin binding"/>
    <property type="evidence" value="ECO:0007669"/>
    <property type="project" value="InterPro"/>
</dbReference>
<gene>
    <name evidence="6" type="ORF">HPP92_024983</name>
</gene>
<dbReference type="Proteomes" id="UP000636800">
    <property type="component" value="Unassembled WGS sequence"/>
</dbReference>
<reference evidence="6 7" key="1">
    <citation type="journal article" date="2020" name="Nat. Food">
        <title>A phased Vanilla planifolia genome enables genetic improvement of flavour and production.</title>
        <authorList>
            <person name="Hasing T."/>
            <person name="Tang H."/>
            <person name="Brym M."/>
            <person name="Khazi F."/>
            <person name="Huang T."/>
            <person name="Chambers A.H."/>
        </authorList>
    </citation>
    <scope>NUCLEOTIDE SEQUENCE [LARGE SCALE GENOMIC DNA]</scope>
    <source>
        <tissue evidence="6">Leaf</tissue>
    </source>
</reference>
<dbReference type="PANTHER" id="PTHR32258:SF3">
    <property type="entry name" value="PROTEIN NETWORKED 4A"/>
    <property type="match status" value="1"/>
</dbReference>
<dbReference type="PANTHER" id="PTHR32258">
    <property type="entry name" value="PROTEIN NETWORKED 4A"/>
    <property type="match status" value="1"/>
</dbReference>
<protein>
    <recommendedName>
        <fullName evidence="5">NAB domain-containing protein</fullName>
    </recommendedName>
</protein>
<dbReference type="InterPro" id="IPR011684">
    <property type="entry name" value="NAB"/>
</dbReference>
<evidence type="ECO:0000256" key="1">
    <source>
        <dbReference type="ARBA" id="ARBA00023054"/>
    </source>
</evidence>
<dbReference type="AlphaFoldDB" id="A0A835U7B6"/>
<feature type="compositionally biased region" description="Low complexity" evidence="4">
    <location>
        <begin position="161"/>
        <end position="171"/>
    </location>
</feature>
<accession>A0A835U7B6</accession>
<comment type="similarity">
    <text evidence="2">Belongs to the NET family.</text>
</comment>
<feature type="region of interest" description="Disordered" evidence="4">
    <location>
        <begin position="98"/>
        <end position="136"/>
    </location>
</feature>
<sequence length="543" mass="62651">MKRLQSKKSHSWWWDSHISPKNSRWLSENLEQMDLLVKEMLKLIEEDGDSFAKKAEMYYKRRPELIKHVEDFYRMYRALAERYDNVTGELRKNIRSELRSQGSGSGSDLGVEPASPFSSPFPIQTPKRKQNHPKEKQGAVGYDFFLRSEASFDFSHKGSDDSSSSSDSSSDCGDGKVEDFHECCSELNAHIIELENELREAREKLQEHEKRLNDQLCLVGNKDDTETDVSNEAIAGEAVLHPASDNRVAELEAVLSIVNGEISHLKEAMETASKQYETDISFKDQKIEEYKIQLDAAHEKFMQDKFSIETEFTTCIADLKIVIKQLVEEKSLLETRICEQEQMVKDLKDMVAQTSEKLAQEKSVLEAQVSSMLNSENLYSVKLRTLEERVKELETENAQVCNENSKRIAELNNCLDGFKLKVDTLTSEKDELHAQVTKLADDAKSRDDNSRNMAEHMHQLHLEHMRLIREIDDARKASVELRNRMRELEEEVDRQRTQILDSAEGKREAIRQLCFSLEHYRDGYKHLKLVLQGMHKRSAIMAI</sequence>
<dbReference type="OrthoDB" id="735755at2759"/>
<evidence type="ECO:0000313" key="7">
    <source>
        <dbReference type="Proteomes" id="UP000636800"/>
    </source>
</evidence>
<dbReference type="EMBL" id="JADCNL010000014">
    <property type="protein sequence ID" value="KAG0452319.1"/>
    <property type="molecule type" value="Genomic_DNA"/>
</dbReference>
<dbReference type="GO" id="GO:0005774">
    <property type="term" value="C:vacuolar membrane"/>
    <property type="evidence" value="ECO:0007669"/>
    <property type="project" value="TreeGrafter"/>
</dbReference>
<feature type="coiled-coil region" evidence="3">
    <location>
        <begin position="376"/>
        <end position="498"/>
    </location>
</feature>
<evidence type="ECO:0000256" key="3">
    <source>
        <dbReference type="SAM" id="Coils"/>
    </source>
</evidence>
<proteinExistence type="inferred from homology"/>
<keyword evidence="1 3" id="KW-0175">Coiled coil</keyword>
<dbReference type="Pfam" id="PF07765">
    <property type="entry name" value="KIP1"/>
    <property type="match status" value="1"/>
</dbReference>
<feature type="domain" description="NAB" evidence="5">
    <location>
        <begin position="10"/>
        <end position="90"/>
    </location>
</feature>
<name>A0A835U7B6_VANPL</name>
<evidence type="ECO:0000256" key="2">
    <source>
        <dbReference type="ARBA" id="ARBA00038006"/>
    </source>
</evidence>
<feature type="coiled-coil region" evidence="3">
    <location>
        <begin position="184"/>
        <end position="218"/>
    </location>
</feature>
<evidence type="ECO:0000259" key="5">
    <source>
        <dbReference type="PROSITE" id="PS51774"/>
    </source>
</evidence>
<organism evidence="6 7">
    <name type="scientific">Vanilla planifolia</name>
    <name type="common">Vanilla</name>
    <dbReference type="NCBI Taxonomy" id="51239"/>
    <lineage>
        <taxon>Eukaryota</taxon>
        <taxon>Viridiplantae</taxon>
        <taxon>Streptophyta</taxon>
        <taxon>Embryophyta</taxon>
        <taxon>Tracheophyta</taxon>
        <taxon>Spermatophyta</taxon>
        <taxon>Magnoliopsida</taxon>
        <taxon>Liliopsida</taxon>
        <taxon>Asparagales</taxon>
        <taxon>Orchidaceae</taxon>
        <taxon>Vanilloideae</taxon>
        <taxon>Vanilleae</taxon>
        <taxon>Vanilla</taxon>
    </lineage>
</organism>
<comment type="caution">
    <text evidence="6">The sequence shown here is derived from an EMBL/GenBank/DDBJ whole genome shotgun (WGS) entry which is preliminary data.</text>
</comment>
<evidence type="ECO:0000256" key="4">
    <source>
        <dbReference type="SAM" id="MobiDB-lite"/>
    </source>
</evidence>
<feature type="region of interest" description="Disordered" evidence="4">
    <location>
        <begin position="156"/>
        <end position="175"/>
    </location>
</feature>
<dbReference type="PROSITE" id="PS51774">
    <property type="entry name" value="NAB"/>
    <property type="match status" value="1"/>
</dbReference>